<feature type="transmembrane region" description="Helical" evidence="1">
    <location>
        <begin position="54"/>
        <end position="76"/>
    </location>
</feature>
<dbReference type="RefSeq" id="WP_377789378.1">
    <property type="nucleotide sequence ID" value="NZ_JBHLYQ010000063.1"/>
</dbReference>
<evidence type="ECO:0000259" key="2">
    <source>
        <dbReference type="Pfam" id="PF01957"/>
    </source>
</evidence>
<feature type="domain" description="NfeD-like C-terminal" evidence="2">
    <location>
        <begin position="92"/>
        <end position="146"/>
    </location>
</feature>
<evidence type="ECO:0000313" key="4">
    <source>
        <dbReference type="Proteomes" id="UP001589788"/>
    </source>
</evidence>
<organism evidence="3 4">
    <name type="scientific">Aciditerrimonas ferrireducens</name>
    <dbReference type="NCBI Taxonomy" id="667306"/>
    <lineage>
        <taxon>Bacteria</taxon>
        <taxon>Bacillati</taxon>
        <taxon>Actinomycetota</taxon>
        <taxon>Acidimicrobiia</taxon>
        <taxon>Acidimicrobiales</taxon>
        <taxon>Acidimicrobiaceae</taxon>
        <taxon>Aciditerrimonas</taxon>
    </lineage>
</organism>
<dbReference type="InterPro" id="IPR002810">
    <property type="entry name" value="NfeD-like_C"/>
</dbReference>
<comment type="caution">
    <text evidence="3">The sequence shown here is derived from an EMBL/GenBank/DDBJ whole genome shotgun (WGS) entry which is preliminary data.</text>
</comment>
<dbReference type="SUPFAM" id="SSF141322">
    <property type="entry name" value="NfeD domain-like"/>
    <property type="match status" value="1"/>
</dbReference>
<dbReference type="Pfam" id="PF01957">
    <property type="entry name" value="NfeD"/>
    <property type="match status" value="1"/>
</dbReference>
<dbReference type="Gene3D" id="2.40.50.140">
    <property type="entry name" value="Nucleic acid-binding proteins"/>
    <property type="match status" value="1"/>
</dbReference>
<sequence length="159" mass="15818">MWLVAGVLLGLVVLVALAGFHAGPHAHVLAAALGVLAAAWLVAMAALGDGRTLLWVLLGADLTVSGALGMAGLAALRRDRAPATAGPSAPRASLEGAMGVALSRLAPLGVVRVAGEEWSAEAVNGTVPAGGAVQVLEVEGLRLRVWGEQVEPAAGEGET</sequence>
<accession>A0ABV6C2T4</accession>
<dbReference type="InterPro" id="IPR012340">
    <property type="entry name" value="NA-bd_OB-fold"/>
</dbReference>
<evidence type="ECO:0000256" key="1">
    <source>
        <dbReference type="SAM" id="Phobius"/>
    </source>
</evidence>
<reference evidence="3 4" key="1">
    <citation type="submission" date="2024-09" db="EMBL/GenBank/DDBJ databases">
        <authorList>
            <person name="Sun Q."/>
            <person name="Mori K."/>
        </authorList>
    </citation>
    <scope>NUCLEOTIDE SEQUENCE [LARGE SCALE GENOMIC DNA]</scope>
    <source>
        <strain evidence="3 4">JCM 15389</strain>
    </source>
</reference>
<name>A0ABV6C2T4_9ACTN</name>
<evidence type="ECO:0000313" key="3">
    <source>
        <dbReference type="EMBL" id="MFC0082005.1"/>
    </source>
</evidence>
<keyword evidence="4" id="KW-1185">Reference proteome</keyword>
<feature type="transmembrane region" description="Helical" evidence="1">
    <location>
        <begin position="28"/>
        <end position="47"/>
    </location>
</feature>
<keyword evidence="1" id="KW-0472">Membrane</keyword>
<protein>
    <submittedName>
        <fullName evidence="3">NfeD family protein</fullName>
    </submittedName>
</protein>
<keyword evidence="1" id="KW-0812">Transmembrane</keyword>
<dbReference type="Proteomes" id="UP001589788">
    <property type="component" value="Unassembled WGS sequence"/>
</dbReference>
<keyword evidence="1" id="KW-1133">Transmembrane helix</keyword>
<dbReference type="EMBL" id="JBHLYQ010000063">
    <property type="protein sequence ID" value="MFC0082005.1"/>
    <property type="molecule type" value="Genomic_DNA"/>
</dbReference>
<proteinExistence type="predicted"/>
<gene>
    <name evidence="3" type="ORF">ACFFRE_07570</name>
</gene>